<dbReference type="Pfam" id="PF07719">
    <property type="entry name" value="TPR_2"/>
    <property type="match status" value="1"/>
</dbReference>
<keyword evidence="13" id="KW-0539">Nucleus</keyword>
<keyword evidence="9 15" id="KW-0802">TPR repeat</keyword>
<name>A0ABM4UQ82_COFAR</name>
<keyword evidence="17" id="KW-1185">Reference proteome</keyword>
<keyword evidence="7" id="KW-0493">Microtubule</keyword>
<dbReference type="PROSITE" id="PS50005">
    <property type="entry name" value="TPR"/>
    <property type="match status" value="1"/>
</dbReference>
<evidence type="ECO:0000256" key="6">
    <source>
        <dbReference type="ARBA" id="ARBA00022553"/>
    </source>
</evidence>
<sequence>MEAEIWCLPEVKIGNHGLRKRVLHKGNSWKTPFPGDEVEVRYTLRLKDGEFFDSSHDKGTPFKFRLGQGEVIRGWDEGIATMKKGERAIFTVPPEMAYGEIGSPPTVPPNATLIFDIEMVSWYSIRDITGDGGILKKIMREGEGWATPKDADEVLVKYVASTEDGIIVSKSDEELEFSLTDGYLCPAMSKAVKTMRKGEKAELSVKFSYCSRYPGDAHCNNDITATNSKLTIDLELLSWKNVIDVMGDKKILKKVIKMGDGFDRPTEGSLAKVIYIGRKDDGTIFECKGTPEEPFEYICLEEQINEGLDRAVMTMRKGEQATVKVSSEFLHGTENGKWPPTASVLYEIMLINFAKEKSFWKMDTQEKLEACQSKKSDGNALFKAGRFELASKKYEKASKYIEFDHSFNDDEKSLASSLLSSCSLNNAACKLKLGKYFEASRLCTKVLEVDPCCVKALFRRSQSYLRTSDLEKAEADIKRALAIDPNNREVRLVYQELKDKKRQYFRQEAEIFTNMLSSMG</sequence>
<comment type="catalytic activity">
    <reaction evidence="14">
        <text>[protein]-peptidylproline (omega=180) = [protein]-peptidylproline (omega=0)</text>
        <dbReference type="Rhea" id="RHEA:16237"/>
        <dbReference type="Rhea" id="RHEA-COMP:10747"/>
        <dbReference type="Rhea" id="RHEA-COMP:10748"/>
        <dbReference type="ChEBI" id="CHEBI:83833"/>
        <dbReference type="ChEBI" id="CHEBI:83834"/>
        <dbReference type="EC" id="5.2.1.8"/>
    </reaction>
</comment>
<feature type="domain" description="PPIase FKBP-type" evidence="16">
    <location>
        <begin position="35"/>
        <end position="123"/>
    </location>
</feature>
<dbReference type="InterPro" id="IPR046357">
    <property type="entry name" value="PPIase_dom_sf"/>
</dbReference>
<evidence type="ECO:0000256" key="3">
    <source>
        <dbReference type="ARBA" id="ARBA00004245"/>
    </source>
</evidence>
<dbReference type="SMART" id="SM00028">
    <property type="entry name" value="TPR"/>
    <property type="match status" value="3"/>
</dbReference>
<evidence type="ECO:0000256" key="1">
    <source>
        <dbReference type="ARBA" id="ARBA00004123"/>
    </source>
</evidence>
<evidence type="ECO:0000313" key="18">
    <source>
        <dbReference type="RefSeq" id="XP_071909431.1"/>
    </source>
</evidence>
<dbReference type="InterPro" id="IPR011990">
    <property type="entry name" value="TPR-like_helical_dom_sf"/>
</dbReference>
<evidence type="ECO:0000256" key="8">
    <source>
        <dbReference type="ARBA" id="ARBA00022737"/>
    </source>
</evidence>
<feature type="repeat" description="TPR" evidence="15">
    <location>
        <begin position="454"/>
        <end position="487"/>
    </location>
</feature>
<evidence type="ECO:0000313" key="17">
    <source>
        <dbReference type="Proteomes" id="UP001652660"/>
    </source>
</evidence>
<keyword evidence="5" id="KW-0488">Methylation</keyword>
<dbReference type="Pfam" id="PF00254">
    <property type="entry name" value="FKBP_C"/>
    <property type="match status" value="3"/>
</dbReference>
<keyword evidence="11" id="KW-0496">Mitochondrion</keyword>
<dbReference type="SUPFAM" id="SSF48452">
    <property type="entry name" value="TPR-like"/>
    <property type="match status" value="1"/>
</dbReference>
<evidence type="ECO:0000256" key="13">
    <source>
        <dbReference type="ARBA" id="ARBA00023242"/>
    </source>
</evidence>
<dbReference type="Proteomes" id="UP001652660">
    <property type="component" value="Chromosome 6c"/>
</dbReference>
<keyword evidence="14" id="KW-0413">Isomerase</keyword>
<keyword evidence="8" id="KW-0677">Repeat</keyword>
<evidence type="ECO:0000256" key="5">
    <source>
        <dbReference type="ARBA" id="ARBA00022481"/>
    </source>
</evidence>
<keyword evidence="12" id="KW-0963">Cytoplasm</keyword>
<dbReference type="InterPro" id="IPR013105">
    <property type="entry name" value="TPR_2"/>
</dbReference>
<organism evidence="17 18">
    <name type="scientific">Coffea arabica</name>
    <name type="common">Arabian coffee</name>
    <dbReference type="NCBI Taxonomy" id="13443"/>
    <lineage>
        <taxon>Eukaryota</taxon>
        <taxon>Viridiplantae</taxon>
        <taxon>Streptophyta</taxon>
        <taxon>Embryophyta</taxon>
        <taxon>Tracheophyta</taxon>
        <taxon>Spermatophyta</taxon>
        <taxon>Magnoliopsida</taxon>
        <taxon>eudicotyledons</taxon>
        <taxon>Gunneridae</taxon>
        <taxon>Pentapetalae</taxon>
        <taxon>asterids</taxon>
        <taxon>lamiids</taxon>
        <taxon>Gentianales</taxon>
        <taxon>Rubiaceae</taxon>
        <taxon>Ixoroideae</taxon>
        <taxon>Gardenieae complex</taxon>
        <taxon>Bertiereae - Coffeeae clade</taxon>
        <taxon>Coffeeae</taxon>
        <taxon>Coffea</taxon>
    </lineage>
</organism>
<dbReference type="Gene3D" id="3.10.50.40">
    <property type="match status" value="3"/>
</dbReference>
<protein>
    <recommendedName>
        <fullName evidence="14">peptidylprolyl isomerase</fullName>
        <ecNumber evidence="14">5.2.1.8</ecNumber>
    </recommendedName>
</protein>
<accession>A0ABM4UQ82</accession>
<dbReference type="Gene3D" id="1.25.40.10">
    <property type="entry name" value="Tetratricopeptide repeat domain"/>
    <property type="match status" value="1"/>
</dbReference>
<evidence type="ECO:0000256" key="14">
    <source>
        <dbReference type="PROSITE-ProRule" id="PRU00277"/>
    </source>
</evidence>
<keyword evidence="12" id="KW-0206">Cytoskeleton</keyword>
<dbReference type="PANTHER" id="PTHR46512:SF11">
    <property type="entry name" value="PEPTIDYLPROLYL ISOMERASE"/>
    <property type="match status" value="1"/>
</dbReference>
<evidence type="ECO:0000259" key="16">
    <source>
        <dbReference type="PROSITE" id="PS50059"/>
    </source>
</evidence>
<evidence type="ECO:0000256" key="4">
    <source>
        <dbReference type="ARBA" id="ARBA00004514"/>
    </source>
</evidence>
<keyword evidence="14" id="KW-0697">Rotamase</keyword>
<dbReference type="EC" id="5.2.1.8" evidence="14"/>
<dbReference type="GeneID" id="113692089"/>
<dbReference type="InterPro" id="IPR001179">
    <property type="entry name" value="PPIase_FKBP_dom"/>
</dbReference>
<dbReference type="PANTHER" id="PTHR46512">
    <property type="entry name" value="PEPTIDYLPROLYL ISOMERASE"/>
    <property type="match status" value="1"/>
</dbReference>
<evidence type="ECO:0000256" key="15">
    <source>
        <dbReference type="PROSITE-ProRule" id="PRU00339"/>
    </source>
</evidence>
<keyword evidence="10" id="KW-0007">Acetylation</keyword>
<feature type="domain" description="PPIase FKBP-type" evidence="16">
    <location>
        <begin position="268"/>
        <end position="354"/>
    </location>
</feature>
<dbReference type="PROSITE" id="PS50059">
    <property type="entry name" value="FKBP_PPIASE"/>
    <property type="match status" value="3"/>
</dbReference>
<gene>
    <name evidence="18" type="primary">LOC113692089</name>
</gene>
<dbReference type="InterPro" id="IPR050754">
    <property type="entry name" value="FKBP4/5/8-like"/>
</dbReference>
<evidence type="ECO:0000256" key="12">
    <source>
        <dbReference type="ARBA" id="ARBA00023212"/>
    </source>
</evidence>
<evidence type="ECO:0000256" key="9">
    <source>
        <dbReference type="ARBA" id="ARBA00022803"/>
    </source>
</evidence>
<dbReference type="RefSeq" id="XP_071909431.1">
    <property type="nucleotide sequence ID" value="XM_072053330.1"/>
</dbReference>
<evidence type="ECO:0000256" key="2">
    <source>
        <dbReference type="ARBA" id="ARBA00004173"/>
    </source>
</evidence>
<keyword evidence="6" id="KW-0597">Phosphoprotein</keyword>
<reference evidence="18" key="1">
    <citation type="submission" date="2025-08" db="UniProtKB">
        <authorList>
            <consortium name="RefSeq"/>
        </authorList>
    </citation>
    <scope>IDENTIFICATION</scope>
    <source>
        <tissue evidence="18">Leaves</tissue>
    </source>
</reference>
<evidence type="ECO:0000256" key="11">
    <source>
        <dbReference type="ARBA" id="ARBA00023128"/>
    </source>
</evidence>
<comment type="subcellular location">
    <subcellularLocation>
        <location evidence="3">Cytoplasm</location>
        <location evidence="3">Cytoskeleton</location>
    </subcellularLocation>
    <subcellularLocation>
        <location evidence="4">Cytoplasm</location>
        <location evidence="4">Cytosol</location>
    </subcellularLocation>
    <subcellularLocation>
        <location evidence="2">Mitochondrion</location>
    </subcellularLocation>
    <subcellularLocation>
        <location evidence="1">Nucleus</location>
    </subcellularLocation>
</comment>
<dbReference type="InterPro" id="IPR019734">
    <property type="entry name" value="TPR_rpt"/>
</dbReference>
<feature type="domain" description="PPIase FKBP-type" evidence="16">
    <location>
        <begin position="151"/>
        <end position="240"/>
    </location>
</feature>
<proteinExistence type="predicted"/>
<evidence type="ECO:0000256" key="10">
    <source>
        <dbReference type="ARBA" id="ARBA00022990"/>
    </source>
</evidence>
<evidence type="ECO:0000256" key="7">
    <source>
        <dbReference type="ARBA" id="ARBA00022701"/>
    </source>
</evidence>
<dbReference type="SUPFAM" id="SSF54534">
    <property type="entry name" value="FKBP-like"/>
    <property type="match status" value="3"/>
</dbReference>